<evidence type="ECO:0000256" key="7">
    <source>
        <dbReference type="ARBA" id="ARBA00023004"/>
    </source>
</evidence>
<comment type="subcellular location">
    <subcellularLocation>
        <location evidence="1">Cell membrane</location>
        <topology evidence="1">Peripheral membrane protein</topology>
    </subcellularLocation>
</comment>
<protein>
    <submittedName>
        <fullName evidence="11">ABC transporter ATP-binding protein</fullName>
    </submittedName>
</protein>
<dbReference type="CDD" id="cd03214">
    <property type="entry name" value="ABC_Iron-Siderophores_B12_Hemin"/>
    <property type="match status" value="1"/>
</dbReference>
<dbReference type="InterPro" id="IPR003593">
    <property type="entry name" value="AAA+_ATPase"/>
</dbReference>
<sequence>MSIEVRDLTFSYGGDRILSGVDLTVGSGDFVALVGMNGSGKSTLLKLMAGLLAPASGTVLLDGRPLTELPRRAVARRVAVLHQSLPPVPGLTVRQLVLQGRYPSRGPLGMLWAPDRDRRTEEALELTGATHLADRLLDTLSGGERQRTRLALAVAQRTGILLLDEPTAHLDVRHQLEVLTLVRELRAAKGLTVVAVLHELDHAARFAERIVALHEGTVHADGPPARVVTPELLTRVFAVSGRVVTDEVHGTPRCLIDHAVGEKQNLRM</sequence>
<evidence type="ECO:0000256" key="5">
    <source>
        <dbReference type="ARBA" id="ARBA00022741"/>
    </source>
</evidence>
<dbReference type="Gene3D" id="3.40.50.300">
    <property type="entry name" value="P-loop containing nucleotide triphosphate hydrolases"/>
    <property type="match status" value="1"/>
</dbReference>
<dbReference type="InterPro" id="IPR027417">
    <property type="entry name" value="P-loop_NTPase"/>
</dbReference>
<evidence type="ECO:0000256" key="6">
    <source>
        <dbReference type="ARBA" id="ARBA00022840"/>
    </source>
</evidence>
<keyword evidence="5" id="KW-0547">Nucleotide-binding</keyword>
<keyword evidence="4" id="KW-0410">Iron transport</keyword>
<evidence type="ECO:0000256" key="2">
    <source>
        <dbReference type="ARBA" id="ARBA00022448"/>
    </source>
</evidence>
<evidence type="ECO:0000256" key="1">
    <source>
        <dbReference type="ARBA" id="ARBA00004202"/>
    </source>
</evidence>
<evidence type="ECO:0000259" key="10">
    <source>
        <dbReference type="PROSITE" id="PS50893"/>
    </source>
</evidence>
<keyword evidence="3" id="KW-1003">Cell membrane</keyword>
<comment type="caution">
    <text evidence="11">The sequence shown here is derived from an EMBL/GenBank/DDBJ whole genome shotgun (WGS) entry which is preliminary data.</text>
</comment>
<dbReference type="PROSITE" id="PS50893">
    <property type="entry name" value="ABC_TRANSPORTER_2"/>
    <property type="match status" value="1"/>
</dbReference>
<organism evidence="11 12">
    <name type="scientific">Nonomuraea longicatena</name>
    <dbReference type="NCBI Taxonomy" id="83682"/>
    <lineage>
        <taxon>Bacteria</taxon>
        <taxon>Bacillati</taxon>
        <taxon>Actinomycetota</taxon>
        <taxon>Actinomycetes</taxon>
        <taxon>Streptosporangiales</taxon>
        <taxon>Streptosporangiaceae</taxon>
        <taxon>Nonomuraea</taxon>
    </lineage>
</organism>
<dbReference type="PANTHER" id="PTHR42771:SF2">
    <property type="entry name" value="IRON(3+)-HYDROXAMATE IMPORT ATP-BINDING PROTEIN FHUC"/>
    <property type="match status" value="1"/>
</dbReference>
<keyword evidence="7" id="KW-0408">Iron</keyword>
<reference evidence="11 12" key="1">
    <citation type="journal article" date="2019" name="Int. J. Syst. Evol. Microbiol.">
        <title>The Global Catalogue of Microorganisms (GCM) 10K type strain sequencing project: providing services to taxonomists for standard genome sequencing and annotation.</title>
        <authorList>
            <consortium name="The Broad Institute Genomics Platform"/>
            <consortium name="The Broad Institute Genome Sequencing Center for Infectious Disease"/>
            <person name="Wu L."/>
            <person name="Ma J."/>
        </authorList>
    </citation>
    <scope>NUCLEOTIDE SEQUENCE [LARGE SCALE GENOMIC DNA]</scope>
    <source>
        <strain evidence="11 12">JCM 11136</strain>
    </source>
</reference>
<dbReference type="SUPFAM" id="SSF52540">
    <property type="entry name" value="P-loop containing nucleoside triphosphate hydrolases"/>
    <property type="match status" value="1"/>
</dbReference>
<keyword evidence="12" id="KW-1185">Reference proteome</keyword>
<evidence type="ECO:0000256" key="8">
    <source>
        <dbReference type="ARBA" id="ARBA00023065"/>
    </source>
</evidence>
<dbReference type="Proteomes" id="UP001501578">
    <property type="component" value="Unassembled WGS sequence"/>
</dbReference>
<evidence type="ECO:0000313" key="11">
    <source>
        <dbReference type="EMBL" id="GAA0936441.1"/>
    </source>
</evidence>
<dbReference type="RefSeq" id="WP_343951922.1">
    <property type="nucleotide sequence ID" value="NZ_BAAAHQ010000023.1"/>
</dbReference>
<evidence type="ECO:0000256" key="3">
    <source>
        <dbReference type="ARBA" id="ARBA00022475"/>
    </source>
</evidence>
<evidence type="ECO:0000313" key="12">
    <source>
        <dbReference type="Proteomes" id="UP001501578"/>
    </source>
</evidence>
<evidence type="ECO:0000256" key="4">
    <source>
        <dbReference type="ARBA" id="ARBA00022496"/>
    </source>
</evidence>
<dbReference type="GO" id="GO:0005524">
    <property type="term" value="F:ATP binding"/>
    <property type="evidence" value="ECO:0007669"/>
    <property type="project" value="UniProtKB-KW"/>
</dbReference>
<accession>A0ABN1Q2D3</accession>
<dbReference type="PANTHER" id="PTHR42771">
    <property type="entry name" value="IRON(3+)-HYDROXAMATE IMPORT ATP-BINDING PROTEIN FHUC"/>
    <property type="match status" value="1"/>
</dbReference>
<dbReference type="SMART" id="SM00382">
    <property type="entry name" value="AAA"/>
    <property type="match status" value="1"/>
</dbReference>
<dbReference type="Pfam" id="PF00005">
    <property type="entry name" value="ABC_tran"/>
    <property type="match status" value="1"/>
</dbReference>
<dbReference type="InterPro" id="IPR051535">
    <property type="entry name" value="Siderophore_ABC-ATPase"/>
</dbReference>
<keyword evidence="9" id="KW-0472">Membrane</keyword>
<gene>
    <name evidence="11" type="ORF">GCM10009560_45110</name>
</gene>
<dbReference type="InterPro" id="IPR003439">
    <property type="entry name" value="ABC_transporter-like_ATP-bd"/>
</dbReference>
<keyword evidence="8" id="KW-0406">Ion transport</keyword>
<keyword evidence="2" id="KW-0813">Transport</keyword>
<feature type="domain" description="ABC transporter" evidence="10">
    <location>
        <begin position="3"/>
        <end position="240"/>
    </location>
</feature>
<evidence type="ECO:0000256" key="9">
    <source>
        <dbReference type="ARBA" id="ARBA00023136"/>
    </source>
</evidence>
<dbReference type="EMBL" id="BAAAHQ010000023">
    <property type="protein sequence ID" value="GAA0936441.1"/>
    <property type="molecule type" value="Genomic_DNA"/>
</dbReference>
<keyword evidence="6 11" id="KW-0067">ATP-binding</keyword>
<name>A0ABN1Q2D3_9ACTN</name>
<proteinExistence type="predicted"/>